<evidence type="ECO:0000313" key="2">
    <source>
        <dbReference type="Proteomes" id="UP000019678"/>
    </source>
</evidence>
<proteinExistence type="predicted"/>
<comment type="caution">
    <text evidence="1">The sequence shown here is derived from an EMBL/GenBank/DDBJ whole genome shotgun (WGS) entry which is preliminary data.</text>
</comment>
<reference evidence="1 2" key="1">
    <citation type="submission" date="2013-05" db="EMBL/GenBank/DDBJ databases">
        <title>Genome assembly of Chondromyces apiculatus DSM 436.</title>
        <authorList>
            <person name="Sharma G."/>
            <person name="Khatri I."/>
            <person name="Kaur C."/>
            <person name="Mayilraj S."/>
            <person name="Subramanian S."/>
        </authorList>
    </citation>
    <scope>NUCLEOTIDE SEQUENCE [LARGE SCALE GENOMIC DNA]</scope>
    <source>
        <strain evidence="1 2">DSM 436</strain>
    </source>
</reference>
<dbReference type="EMBL" id="ASRX01000030">
    <property type="protein sequence ID" value="EYF04710.1"/>
    <property type="molecule type" value="Genomic_DNA"/>
</dbReference>
<gene>
    <name evidence="1" type="ORF">CAP_4185</name>
</gene>
<dbReference type="STRING" id="1192034.CAP_4185"/>
<sequence>MYRGALLDGGTTWSGPRPGKLASVLLLTADGEVWSTKMSPVSPEQDGRPDLERAEENGLLRAVAGAGGPAGPG</sequence>
<keyword evidence="2" id="KW-1185">Reference proteome</keyword>
<organism evidence="1 2">
    <name type="scientific">Chondromyces apiculatus DSM 436</name>
    <dbReference type="NCBI Taxonomy" id="1192034"/>
    <lineage>
        <taxon>Bacteria</taxon>
        <taxon>Pseudomonadati</taxon>
        <taxon>Myxococcota</taxon>
        <taxon>Polyangia</taxon>
        <taxon>Polyangiales</taxon>
        <taxon>Polyangiaceae</taxon>
        <taxon>Chondromyces</taxon>
    </lineage>
</organism>
<name>A0A017T7D1_9BACT</name>
<dbReference type="Proteomes" id="UP000019678">
    <property type="component" value="Unassembled WGS sequence"/>
</dbReference>
<accession>A0A017T7D1</accession>
<protein>
    <submittedName>
        <fullName evidence="1">Uncharacterized protein</fullName>
    </submittedName>
</protein>
<evidence type="ECO:0000313" key="1">
    <source>
        <dbReference type="EMBL" id="EYF04710.1"/>
    </source>
</evidence>
<dbReference type="AlphaFoldDB" id="A0A017T7D1"/>